<organism evidence="2">
    <name type="scientific">Anguilla anguilla</name>
    <name type="common">European freshwater eel</name>
    <name type="synonym">Muraena anguilla</name>
    <dbReference type="NCBI Taxonomy" id="7936"/>
    <lineage>
        <taxon>Eukaryota</taxon>
        <taxon>Metazoa</taxon>
        <taxon>Chordata</taxon>
        <taxon>Craniata</taxon>
        <taxon>Vertebrata</taxon>
        <taxon>Euteleostomi</taxon>
        <taxon>Actinopterygii</taxon>
        <taxon>Neopterygii</taxon>
        <taxon>Teleostei</taxon>
        <taxon>Anguilliformes</taxon>
        <taxon>Anguillidae</taxon>
        <taxon>Anguilla</taxon>
    </lineage>
</organism>
<proteinExistence type="predicted"/>
<name>A0A0E9RQ48_ANGAN</name>
<dbReference type="EMBL" id="GBXM01077630">
    <property type="protein sequence ID" value="JAH30947.1"/>
    <property type="molecule type" value="Transcribed_RNA"/>
</dbReference>
<feature type="region of interest" description="Disordered" evidence="1">
    <location>
        <begin position="29"/>
        <end position="49"/>
    </location>
</feature>
<reference evidence="2" key="2">
    <citation type="journal article" date="2015" name="Fish Shellfish Immunol.">
        <title>Early steps in the European eel (Anguilla anguilla)-Vibrio vulnificus interaction in the gills: Role of the RtxA13 toxin.</title>
        <authorList>
            <person name="Callol A."/>
            <person name="Pajuelo D."/>
            <person name="Ebbesson L."/>
            <person name="Teles M."/>
            <person name="MacKenzie S."/>
            <person name="Amaro C."/>
        </authorList>
    </citation>
    <scope>NUCLEOTIDE SEQUENCE</scope>
</reference>
<reference evidence="2" key="1">
    <citation type="submission" date="2014-11" db="EMBL/GenBank/DDBJ databases">
        <authorList>
            <person name="Amaro Gonzalez C."/>
        </authorList>
    </citation>
    <scope>NUCLEOTIDE SEQUENCE</scope>
</reference>
<evidence type="ECO:0000256" key="1">
    <source>
        <dbReference type="SAM" id="MobiDB-lite"/>
    </source>
</evidence>
<feature type="compositionally biased region" description="Polar residues" evidence="1">
    <location>
        <begin position="32"/>
        <end position="49"/>
    </location>
</feature>
<protein>
    <submittedName>
        <fullName evidence="2">Uncharacterized protein</fullName>
    </submittedName>
</protein>
<dbReference type="AlphaFoldDB" id="A0A0E9RQ48"/>
<evidence type="ECO:0000313" key="2">
    <source>
        <dbReference type="EMBL" id="JAH30947.1"/>
    </source>
</evidence>
<accession>A0A0E9RQ48</accession>
<sequence length="49" mass="5458">MLKVTCASAFVNDSRSIWMCVMCACLRPARSDNPSVNDPSISPFQNTHR</sequence>